<dbReference type="Pfam" id="PF01648">
    <property type="entry name" value="ACPS"/>
    <property type="match status" value="1"/>
</dbReference>
<dbReference type="Gene3D" id="3.90.470.20">
    <property type="entry name" value="4'-phosphopantetheinyl transferase domain"/>
    <property type="match status" value="1"/>
</dbReference>
<protein>
    <submittedName>
        <fullName evidence="9">Similar to Putative holo-[acyl-carrier-protein] synthase acc. no. G2TRL9</fullName>
    </submittedName>
</protein>
<evidence type="ECO:0000256" key="6">
    <source>
        <dbReference type="ARBA" id="ARBA00023098"/>
    </source>
</evidence>
<dbReference type="Proteomes" id="UP000018144">
    <property type="component" value="Unassembled WGS sequence"/>
</dbReference>
<keyword evidence="1" id="KW-0444">Lipid biosynthesis</keyword>
<evidence type="ECO:0000256" key="4">
    <source>
        <dbReference type="ARBA" id="ARBA00022832"/>
    </source>
</evidence>
<keyword evidence="2" id="KW-0808">Transferase</keyword>
<reference evidence="9 10" key="1">
    <citation type="journal article" date="2013" name="PLoS Genet.">
        <title>The genome and development-dependent transcriptomes of Pyronema confluens: a window into fungal evolution.</title>
        <authorList>
            <person name="Traeger S."/>
            <person name="Altegoer F."/>
            <person name="Freitag M."/>
            <person name="Gabaldon T."/>
            <person name="Kempken F."/>
            <person name="Kumar A."/>
            <person name="Marcet-Houben M."/>
            <person name="Poggeler S."/>
            <person name="Stajich J.E."/>
            <person name="Nowrousian M."/>
        </authorList>
    </citation>
    <scope>NUCLEOTIDE SEQUENCE [LARGE SCALE GENOMIC DNA]</scope>
    <source>
        <strain evidence="10">CBS 100304</strain>
        <tissue evidence="9">Vegetative mycelium</tissue>
    </source>
</reference>
<keyword evidence="6" id="KW-0443">Lipid metabolism</keyword>
<evidence type="ECO:0000256" key="7">
    <source>
        <dbReference type="ARBA" id="ARBA00023160"/>
    </source>
</evidence>
<feature type="domain" description="4'-phosphopantetheinyl transferase" evidence="8">
    <location>
        <begin position="5"/>
        <end position="122"/>
    </location>
</feature>
<dbReference type="InterPro" id="IPR004568">
    <property type="entry name" value="Ppantetheine-prot_Trfase_dom"/>
</dbReference>
<gene>
    <name evidence="9" type="ORF">PCON_09288</name>
</gene>
<evidence type="ECO:0000256" key="1">
    <source>
        <dbReference type="ARBA" id="ARBA00022516"/>
    </source>
</evidence>
<dbReference type="OrthoDB" id="15433at2759"/>
<dbReference type="InterPro" id="IPR008278">
    <property type="entry name" value="4-PPantetheinyl_Trfase_dom"/>
</dbReference>
<dbReference type="AlphaFoldDB" id="U4L2W7"/>
<dbReference type="GO" id="GO:0006633">
    <property type="term" value="P:fatty acid biosynthetic process"/>
    <property type="evidence" value="ECO:0007669"/>
    <property type="project" value="UniProtKB-KW"/>
</dbReference>
<dbReference type="SUPFAM" id="SSF56214">
    <property type="entry name" value="4'-phosphopantetheinyl transferase"/>
    <property type="match status" value="1"/>
</dbReference>
<keyword evidence="10" id="KW-1185">Reference proteome</keyword>
<keyword evidence="3" id="KW-0479">Metal-binding</keyword>
<dbReference type="EMBL" id="HF935493">
    <property type="protein sequence ID" value="CCX09695.1"/>
    <property type="molecule type" value="Genomic_DNA"/>
</dbReference>
<sequence length="146" mass="16168">MFPNIGVDLLHLPRLSTLLVRRKPTYLARFARRILTDNELGTFTRKLGEGGGGLREDTVRWLGVRWAAKEAAFKAGGINRRLMWKEVEVRYLASGQPYLQLIKENVTGGLSISHDGEYVVAMAMLPPSVPEPVEAEGQEVAGAMYG</sequence>
<proteinExistence type="inferred from homology"/>
<keyword evidence="4" id="KW-0276">Fatty acid metabolism</keyword>
<evidence type="ECO:0000256" key="3">
    <source>
        <dbReference type="ARBA" id="ARBA00022723"/>
    </source>
</evidence>
<dbReference type="InterPro" id="IPR037143">
    <property type="entry name" value="4-PPantetheinyl_Trfase_dom_sf"/>
</dbReference>
<evidence type="ECO:0000256" key="5">
    <source>
        <dbReference type="ARBA" id="ARBA00022842"/>
    </source>
</evidence>
<organism evidence="9 10">
    <name type="scientific">Pyronema omphalodes (strain CBS 100304)</name>
    <name type="common">Pyronema confluens</name>
    <dbReference type="NCBI Taxonomy" id="1076935"/>
    <lineage>
        <taxon>Eukaryota</taxon>
        <taxon>Fungi</taxon>
        <taxon>Dikarya</taxon>
        <taxon>Ascomycota</taxon>
        <taxon>Pezizomycotina</taxon>
        <taxon>Pezizomycetes</taxon>
        <taxon>Pezizales</taxon>
        <taxon>Pyronemataceae</taxon>
        <taxon>Pyronema</taxon>
    </lineage>
</organism>
<dbReference type="InterPro" id="IPR002582">
    <property type="entry name" value="ACPS"/>
</dbReference>
<evidence type="ECO:0000259" key="8">
    <source>
        <dbReference type="Pfam" id="PF01648"/>
    </source>
</evidence>
<keyword evidence="7" id="KW-0275">Fatty acid biosynthesis</keyword>
<dbReference type="NCBIfam" id="TIGR00556">
    <property type="entry name" value="pantethn_trn"/>
    <property type="match status" value="1"/>
</dbReference>
<dbReference type="eggNOG" id="ENOG502SDWS">
    <property type="taxonomic scope" value="Eukaryota"/>
</dbReference>
<name>U4L2W7_PYROM</name>
<evidence type="ECO:0000313" key="10">
    <source>
        <dbReference type="Proteomes" id="UP000018144"/>
    </source>
</evidence>
<evidence type="ECO:0000313" key="9">
    <source>
        <dbReference type="EMBL" id="CCX09695.1"/>
    </source>
</evidence>
<evidence type="ECO:0000256" key="2">
    <source>
        <dbReference type="ARBA" id="ARBA00022679"/>
    </source>
</evidence>
<dbReference type="GO" id="GO:0000287">
    <property type="term" value="F:magnesium ion binding"/>
    <property type="evidence" value="ECO:0007669"/>
    <property type="project" value="InterPro"/>
</dbReference>
<dbReference type="HAMAP" id="MF_00101">
    <property type="entry name" value="AcpS"/>
    <property type="match status" value="1"/>
</dbReference>
<dbReference type="GO" id="GO:0008897">
    <property type="term" value="F:holo-[acyl-carrier-protein] synthase activity"/>
    <property type="evidence" value="ECO:0007669"/>
    <property type="project" value="InterPro"/>
</dbReference>
<dbReference type="OMA" id="YMPFMEY"/>
<accession>U4L2W7</accession>
<keyword evidence="5" id="KW-0460">Magnesium</keyword>